<accession>A0ACC3S8S4</accession>
<protein>
    <submittedName>
        <fullName evidence="1">Uncharacterized protein</fullName>
    </submittedName>
</protein>
<gene>
    <name evidence="1" type="ORF">M8818_006398</name>
</gene>
<dbReference type="Proteomes" id="UP001320706">
    <property type="component" value="Unassembled WGS sequence"/>
</dbReference>
<reference evidence="1" key="1">
    <citation type="submission" date="2024-02" db="EMBL/GenBank/DDBJ databases">
        <title>Metagenome Assembled Genome of Zalaria obscura JY119.</title>
        <authorList>
            <person name="Vighnesh L."/>
            <person name="Jagadeeshwari U."/>
            <person name="Venkata Ramana C."/>
            <person name="Sasikala C."/>
        </authorList>
    </citation>
    <scope>NUCLEOTIDE SEQUENCE</scope>
    <source>
        <strain evidence="1">JY119</strain>
    </source>
</reference>
<keyword evidence="2" id="KW-1185">Reference proteome</keyword>
<dbReference type="EMBL" id="JAMKPW020000040">
    <property type="protein sequence ID" value="KAK8198531.1"/>
    <property type="molecule type" value="Genomic_DNA"/>
</dbReference>
<sequence length="183" mass="20679">MISLSFRVVAKLRKVRRPLSTRTLSRSPALRNPLKGAAHLQLIHAVQYTYSQSPKQPSSVVEAICMQKDASELTRLCAAFSGAARFRNRAYISPFLREHGRPSQRPARKETLRWRFAQETAVVLSFSPFEIARLNPLQRSQSVPGSPKKMPGPRHARPQPPKLQYSEKAHRTQFIHAGCDVSI</sequence>
<name>A0ACC3S8S4_9PEZI</name>
<comment type="caution">
    <text evidence="1">The sequence shown here is derived from an EMBL/GenBank/DDBJ whole genome shotgun (WGS) entry which is preliminary data.</text>
</comment>
<proteinExistence type="predicted"/>
<evidence type="ECO:0000313" key="2">
    <source>
        <dbReference type="Proteomes" id="UP001320706"/>
    </source>
</evidence>
<evidence type="ECO:0000313" key="1">
    <source>
        <dbReference type="EMBL" id="KAK8198531.1"/>
    </source>
</evidence>
<organism evidence="1 2">
    <name type="scientific">Zalaria obscura</name>
    <dbReference type="NCBI Taxonomy" id="2024903"/>
    <lineage>
        <taxon>Eukaryota</taxon>
        <taxon>Fungi</taxon>
        <taxon>Dikarya</taxon>
        <taxon>Ascomycota</taxon>
        <taxon>Pezizomycotina</taxon>
        <taxon>Dothideomycetes</taxon>
        <taxon>Dothideomycetidae</taxon>
        <taxon>Dothideales</taxon>
        <taxon>Zalariaceae</taxon>
        <taxon>Zalaria</taxon>
    </lineage>
</organism>